<reference evidence="2" key="1">
    <citation type="journal article" date="1998" name="Int. J. Syst. Bacteriol. 48 Pt">
        <title>Thermococcus guaymasensis sp. nov. and Thermococcus aggregans sp. nov., two novel thermophilic archaea isolated from the Guaymas Basin hydrothermal vent site.</title>
        <authorList>
            <person name="Canganella F."/>
            <person name="Jones W.J."/>
            <person name="Gambacorta A."/>
            <person name="Antranikian G."/>
        </authorList>
    </citation>
    <scope>NUCLEOTIDE SEQUENCE</scope>
    <source>
        <strain evidence="2">TY</strain>
    </source>
</reference>
<feature type="transmembrane region" description="Helical" evidence="1">
    <location>
        <begin position="70"/>
        <end position="92"/>
    </location>
</feature>
<keyword evidence="1" id="KW-0472">Membrane</keyword>
<feature type="transmembrane region" description="Helical" evidence="1">
    <location>
        <begin position="99"/>
        <end position="119"/>
    </location>
</feature>
<feature type="transmembrane region" description="Helical" evidence="1">
    <location>
        <begin position="125"/>
        <end position="147"/>
    </location>
</feature>
<dbReference type="KEGG" id="tagg:NF865_01935"/>
<keyword evidence="1" id="KW-1133">Transmembrane helix</keyword>
<organism evidence="2 3">
    <name type="scientific">Thermococcus aggregans</name>
    <dbReference type="NCBI Taxonomy" id="110163"/>
    <lineage>
        <taxon>Archaea</taxon>
        <taxon>Methanobacteriati</taxon>
        <taxon>Methanobacteriota</taxon>
        <taxon>Thermococci</taxon>
        <taxon>Thermococcales</taxon>
        <taxon>Thermococcaceae</taxon>
        <taxon>Thermococcus</taxon>
    </lineage>
</organism>
<keyword evidence="1" id="KW-0812">Transmembrane</keyword>
<dbReference type="Proteomes" id="UP001055732">
    <property type="component" value="Chromosome"/>
</dbReference>
<reference evidence="2" key="2">
    <citation type="submission" date="2022-06" db="EMBL/GenBank/DDBJ databases">
        <authorList>
            <person name="Park Y.-J."/>
        </authorList>
    </citation>
    <scope>NUCLEOTIDE SEQUENCE</scope>
    <source>
        <strain evidence="2">TY</strain>
    </source>
</reference>
<gene>
    <name evidence="2" type="ORF">NF865_01935</name>
</gene>
<dbReference type="RefSeq" id="WP_253304945.1">
    <property type="nucleotide sequence ID" value="NZ_CP099582.1"/>
</dbReference>
<evidence type="ECO:0000256" key="1">
    <source>
        <dbReference type="SAM" id="Phobius"/>
    </source>
</evidence>
<dbReference type="EMBL" id="CP099582">
    <property type="protein sequence ID" value="USS41004.1"/>
    <property type="molecule type" value="Genomic_DNA"/>
</dbReference>
<accession>A0A9E7SP27</accession>
<name>A0A9E7SP27_THEAG</name>
<dbReference type="PANTHER" id="PTHR35337">
    <property type="entry name" value="SLR1478 PROTEIN"/>
    <property type="match status" value="1"/>
</dbReference>
<dbReference type="Pfam" id="PF01944">
    <property type="entry name" value="SpoIIM"/>
    <property type="match status" value="1"/>
</dbReference>
<dbReference type="InterPro" id="IPR002798">
    <property type="entry name" value="SpoIIM-like"/>
</dbReference>
<feature type="transmembrane region" description="Helical" evidence="1">
    <location>
        <begin position="162"/>
        <end position="179"/>
    </location>
</feature>
<protein>
    <submittedName>
        <fullName evidence="2">Stage II sporulation protein M</fullName>
    </submittedName>
</protein>
<dbReference type="PANTHER" id="PTHR35337:SF1">
    <property type="entry name" value="SLR1478 PROTEIN"/>
    <property type="match status" value="1"/>
</dbReference>
<dbReference type="AlphaFoldDB" id="A0A9E7SP27"/>
<keyword evidence="3" id="KW-1185">Reference proteome</keyword>
<proteinExistence type="predicted"/>
<sequence length="192" mass="20868">MPFKHKFFLLFSLLLFLSGFLLGLSVSKSTYSSYAQLKTTNIDPILEILEKDSIGSSLTITYLFVNNARVALLLSLGGALTFGGLTFLNLVSNGMNLGVLFYEALALNDVGAFFLLILPHGIFEISALIIAGAAGFKIPYEVLMFALGKKEEIITEEDAKEFFKLVGISIVLILIAAVIEAKVTLQLSTHVL</sequence>
<evidence type="ECO:0000313" key="3">
    <source>
        <dbReference type="Proteomes" id="UP001055732"/>
    </source>
</evidence>
<evidence type="ECO:0000313" key="2">
    <source>
        <dbReference type="EMBL" id="USS41004.1"/>
    </source>
</evidence>